<organism evidence="2 3">
    <name type="scientific">Pseudomonas citronellolis</name>
    <dbReference type="NCBI Taxonomy" id="53408"/>
    <lineage>
        <taxon>Bacteria</taxon>
        <taxon>Pseudomonadati</taxon>
        <taxon>Pseudomonadota</taxon>
        <taxon>Gammaproteobacteria</taxon>
        <taxon>Pseudomonadales</taxon>
        <taxon>Pseudomonadaceae</taxon>
        <taxon>Pseudomonas</taxon>
    </lineage>
</organism>
<protein>
    <submittedName>
        <fullName evidence="2">Uncharacterized protein</fullName>
    </submittedName>
</protein>
<evidence type="ECO:0000313" key="3">
    <source>
        <dbReference type="Proteomes" id="UP000077748"/>
    </source>
</evidence>
<accession>A0A1A9KE77</accession>
<dbReference type="AlphaFoldDB" id="A0A1A9KE77"/>
<evidence type="ECO:0000313" key="2">
    <source>
        <dbReference type="EMBL" id="ANI15799.1"/>
    </source>
</evidence>
<proteinExistence type="predicted"/>
<sequence>MAVELQLQAQVRLVLLQVARLGMGEQIAPGQVLAGQPAAQRGDGRHAALYQEAPGAAQAAGVHPVQAGVALLQQQARRQQRAEARAVLQQQVQRLLQVASQGQGAARRTSANPNSAPPP</sequence>
<dbReference type="EMBL" id="CP015878">
    <property type="protein sequence ID" value="ANI15799.1"/>
    <property type="molecule type" value="Genomic_DNA"/>
</dbReference>
<evidence type="ECO:0000256" key="1">
    <source>
        <dbReference type="SAM" id="MobiDB-lite"/>
    </source>
</evidence>
<feature type="compositionally biased region" description="Polar residues" evidence="1">
    <location>
        <begin position="109"/>
        <end position="119"/>
    </location>
</feature>
<feature type="region of interest" description="Disordered" evidence="1">
    <location>
        <begin position="99"/>
        <end position="119"/>
    </location>
</feature>
<dbReference type="Proteomes" id="UP000077748">
    <property type="component" value="Chromosome"/>
</dbReference>
<name>A0A1A9KE77_9PSED</name>
<gene>
    <name evidence="2" type="ORF">A9C11_18295</name>
</gene>
<reference evidence="2 3" key="1">
    <citation type="submission" date="2016-05" db="EMBL/GenBank/DDBJ databases">
        <title>Genome Sequence of Pseudomonas citronellolis Strain SJTE-3, an Estrogens and Persistent Organic Pollutants degradation strain.</title>
        <authorList>
            <person name="Liang R."/>
        </authorList>
    </citation>
    <scope>NUCLEOTIDE SEQUENCE [LARGE SCALE GENOMIC DNA]</scope>
    <source>
        <strain evidence="2 3">SJTE-3</strain>
    </source>
</reference>